<dbReference type="EMBL" id="HBUE01317147">
    <property type="protein sequence ID" value="CAG6586233.1"/>
    <property type="molecule type" value="Transcribed_RNA"/>
</dbReference>
<dbReference type="EMBL" id="HBUE01210732">
    <property type="protein sequence ID" value="CAG6534322.1"/>
    <property type="molecule type" value="Transcribed_RNA"/>
</dbReference>
<organism evidence="1">
    <name type="scientific">Culex pipiens</name>
    <name type="common">House mosquito</name>
    <dbReference type="NCBI Taxonomy" id="7175"/>
    <lineage>
        <taxon>Eukaryota</taxon>
        <taxon>Metazoa</taxon>
        <taxon>Ecdysozoa</taxon>
        <taxon>Arthropoda</taxon>
        <taxon>Hexapoda</taxon>
        <taxon>Insecta</taxon>
        <taxon>Pterygota</taxon>
        <taxon>Neoptera</taxon>
        <taxon>Endopterygota</taxon>
        <taxon>Diptera</taxon>
        <taxon>Nematocera</taxon>
        <taxon>Culicoidea</taxon>
        <taxon>Culicidae</taxon>
        <taxon>Culicinae</taxon>
        <taxon>Culicini</taxon>
        <taxon>Culex</taxon>
        <taxon>Culex</taxon>
    </lineage>
</organism>
<reference evidence="1" key="1">
    <citation type="submission" date="2021-05" db="EMBL/GenBank/DDBJ databases">
        <authorList>
            <person name="Alioto T."/>
            <person name="Alioto T."/>
            <person name="Gomez Garrido J."/>
        </authorList>
    </citation>
    <scope>NUCLEOTIDE SEQUENCE</scope>
</reference>
<protein>
    <submittedName>
        <fullName evidence="1">(northern house mosquito) hypothetical protein</fullName>
    </submittedName>
</protein>
<proteinExistence type="predicted"/>
<accession>A0A8D8MN41</accession>
<dbReference type="AlphaFoldDB" id="A0A8D8MN41"/>
<evidence type="ECO:0000313" key="1">
    <source>
        <dbReference type="EMBL" id="CAG6534323.1"/>
    </source>
</evidence>
<dbReference type="EMBL" id="HBUE01210735">
    <property type="protein sequence ID" value="CAG6534323.1"/>
    <property type="molecule type" value="Transcribed_RNA"/>
</dbReference>
<dbReference type="EMBL" id="HBUE01317150">
    <property type="protein sequence ID" value="CAG6586234.1"/>
    <property type="molecule type" value="Transcribed_RNA"/>
</dbReference>
<name>A0A8D8MN41_CULPI</name>
<sequence length="114" mass="12580">MPLVSWQRLHPDRLQHVNIKSGSVSLDSCSVQPKSLEVTWTSLYGFQLAQRQQGETSSFGLAVVHGATSTNMRAARDGVFCYSVVDKVIFNQNQHIRLHISTPNGSDGPALPKF</sequence>